<feature type="transmembrane region" description="Helical" evidence="1">
    <location>
        <begin position="155"/>
        <end position="173"/>
    </location>
</feature>
<dbReference type="OrthoDB" id="405906at2759"/>
<dbReference type="AlphaFoldDB" id="A0A0D2FK17"/>
<evidence type="ECO:0000259" key="2">
    <source>
        <dbReference type="Pfam" id="PF24802"/>
    </source>
</evidence>
<dbReference type="HOGENOM" id="CLU_045148_0_0_1"/>
<dbReference type="Pfam" id="PF24802">
    <property type="entry name" value="DUF7703"/>
    <property type="match status" value="1"/>
</dbReference>
<dbReference type="Proteomes" id="UP000053789">
    <property type="component" value="Unassembled WGS sequence"/>
</dbReference>
<reference evidence="3" key="1">
    <citation type="submission" date="2015-01" db="EMBL/GenBank/DDBJ databases">
        <title>The Genome Sequence of Cladophialophora bantiana CBS 173.52.</title>
        <authorList>
            <consortium name="The Broad Institute Genomics Platform"/>
            <person name="Cuomo C."/>
            <person name="de Hoog S."/>
            <person name="Gorbushina A."/>
            <person name="Stielow B."/>
            <person name="Teixiera M."/>
            <person name="Abouelleil A."/>
            <person name="Chapman S.B."/>
            <person name="Priest M."/>
            <person name="Young S.K."/>
            <person name="Wortman J."/>
            <person name="Nusbaum C."/>
            <person name="Birren B."/>
        </authorList>
    </citation>
    <scope>NUCLEOTIDE SEQUENCE [LARGE SCALE GENOMIC DNA]</scope>
    <source>
        <strain evidence="3">CBS 173.52</strain>
    </source>
</reference>
<proteinExistence type="predicted"/>
<evidence type="ECO:0000256" key="1">
    <source>
        <dbReference type="SAM" id="Phobius"/>
    </source>
</evidence>
<protein>
    <recommendedName>
        <fullName evidence="2">DUF7703 domain-containing protein</fullName>
    </recommendedName>
</protein>
<keyword evidence="1" id="KW-0472">Membrane</keyword>
<dbReference type="PANTHER" id="PTHR37013:SF3">
    <property type="entry name" value="INTEGRAL MEMBRANE PROTEIN (AFU_ORTHOLOGUE AFUA_1G05950)"/>
    <property type="match status" value="1"/>
</dbReference>
<dbReference type="GeneID" id="27705242"/>
<feature type="transmembrane region" description="Helical" evidence="1">
    <location>
        <begin position="46"/>
        <end position="67"/>
    </location>
</feature>
<accession>A0A0D2FK17</accession>
<organism evidence="3 4">
    <name type="scientific">Cladophialophora bantiana (strain ATCC 10958 / CBS 173.52 / CDC B-1940 / NIH 8579)</name>
    <name type="common">Xylohypha bantiana</name>
    <dbReference type="NCBI Taxonomy" id="1442370"/>
    <lineage>
        <taxon>Eukaryota</taxon>
        <taxon>Fungi</taxon>
        <taxon>Dikarya</taxon>
        <taxon>Ascomycota</taxon>
        <taxon>Pezizomycotina</taxon>
        <taxon>Eurotiomycetes</taxon>
        <taxon>Chaetothyriomycetidae</taxon>
        <taxon>Chaetothyriales</taxon>
        <taxon>Herpotrichiellaceae</taxon>
        <taxon>Cladophialophora</taxon>
    </lineage>
</organism>
<sequence length="314" mass="35661">MSGETGAISVSTGVAMVIAGFFAISFYNFIYINVKIFLTFKRHRGLYFWSLIVASWGIPVHAIGFLLKFFKLGAPKMMALIFIIGGWYCMVTGQSMVLYSRLHLVEPDVKRVRWILIMIIINFFLLHGVMTIIFFGANSSNPEPFIKPFKIYEKIQVTGFALQEFIISGLYIYKAWDMLKPALDDWSQRARRIMIHLIIVNVIIIIMDITLLGTEYANQYDIQTTYKGALYSIKLVMEFSILEQLCAYLKGRSNSGFDPTSIGYQGGTVVARSNYSTAVFSPQRLGSGNDKPIEAIELEEQHRSNLRGPSHENR</sequence>
<feature type="transmembrane region" description="Helical" evidence="1">
    <location>
        <begin position="114"/>
        <end position="135"/>
    </location>
</feature>
<dbReference type="VEuPathDB" id="FungiDB:Z519_12314"/>
<evidence type="ECO:0000313" key="3">
    <source>
        <dbReference type="EMBL" id="KIW87017.1"/>
    </source>
</evidence>
<name>A0A0D2FK17_CLAB1</name>
<evidence type="ECO:0000313" key="4">
    <source>
        <dbReference type="Proteomes" id="UP000053789"/>
    </source>
</evidence>
<dbReference type="PANTHER" id="PTHR37013">
    <property type="entry name" value="INTEGRAL MEMBRANE PROTEIN (AFU_ORTHOLOGUE AFUA_1G05950)-RELATED"/>
    <property type="match status" value="1"/>
</dbReference>
<feature type="transmembrane region" description="Helical" evidence="1">
    <location>
        <begin position="79"/>
        <end position="102"/>
    </location>
</feature>
<keyword evidence="4" id="KW-1185">Reference proteome</keyword>
<gene>
    <name evidence="3" type="ORF">Z519_12314</name>
</gene>
<feature type="domain" description="DUF7703" evidence="2">
    <location>
        <begin position="5"/>
        <end position="249"/>
    </location>
</feature>
<feature type="transmembrane region" description="Helical" evidence="1">
    <location>
        <begin position="193"/>
        <end position="213"/>
    </location>
</feature>
<dbReference type="RefSeq" id="XP_016613686.1">
    <property type="nucleotide sequence ID" value="XM_016770020.1"/>
</dbReference>
<keyword evidence="1" id="KW-1133">Transmembrane helix</keyword>
<feature type="transmembrane region" description="Helical" evidence="1">
    <location>
        <begin position="12"/>
        <end position="34"/>
    </location>
</feature>
<dbReference type="InterPro" id="IPR056120">
    <property type="entry name" value="DUF7703"/>
</dbReference>
<dbReference type="EMBL" id="KN847007">
    <property type="protein sequence ID" value="KIW87017.1"/>
    <property type="molecule type" value="Genomic_DNA"/>
</dbReference>
<keyword evidence="1" id="KW-0812">Transmembrane</keyword>